<comment type="caution">
    <text evidence="1">The sequence shown here is derived from an EMBL/GenBank/DDBJ whole genome shotgun (WGS) entry which is preliminary data.</text>
</comment>
<reference evidence="1" key="1">
    <citation type="submission" date="2021-04" db="EMBL/GenBank/DDBJ databases">
        <authorList>
            <consortium name="Molecular Ecology Group"/>
        </authorList>
    </citation>
    <scope>NUCLEOTIDE SEQUENCE</scope>
</reference>
<organism evidence="1 2">
    <name type="scientific">Candidula unifasciata</name>
    <dbReference type="NCBI Taxonomy" id="100452"/>
    <lineage>
        <taxon>Eukaryota</taxon>
        <taxon>Metazoa</taxon>
        <taxon>Spiralia</taxon>
        <taxon>Lophotrochozoa</taxon>
        <taxon>Mollusca</taxon>
        <taxon>Gastropoda</taxon>
        <taxon>Heterobranchia</taxon>
        <taxon>Euthyneura</taxon>
        <taxon>Panpulmonata</taxon>
        <taxon>Eupulmonata</taxon>
        <taxon>Stylommatophora</taxon>
        <taxon>Helicina</taxon>
        <taxon>Helicoidea</taxon>
        <taxon>Geomitridae</taxon>
        <taxon>Candidula</taxon>
    </lineage>
</organism>
<name>A0A8S4A2C8_9EUPU</name>
<keyword evidence="2" id="KW-1185">Reference proteome</keyword>
<dbReference type="Proteomes" id="UP000678393">
    <property type="component" value="Unassembled WGS sequence"/>
</dbReference>
<evidence type="ECO:0000313" key="1">
    <source>
        <dbReference type="EMBL" id="CAG5135444.1"/>
    </source>
</evidence>
<feature type="non-terminal residue" evidence="1">
    <location>
        <position position="1"/>
    </location>
</feature>
<feature type="non-terminal residue" evidence="1">
    <location>
        <position position="63"/>
    </location>
</feature>
<gene>
    <name evidence="1" type="ORF">CUNI_LOCUS21002</name>
</gene>
<evidence type="ECO:0000313" key="2">
    <source>
        <dbReference type="Proteomes" id="UP000678393"/>
    </source>
</evidence>
<proteinExistence type="predicted"/>
<dbReference type="EMBL" id="CAJHNH020008301">
    <property type="protein sequence ID" value="CAG5135444.1"/>
    <property type="molecule type" value="Genomic_DNA"/>
</dbReference>
<accession>A0A8S4A2C8</accession>
<sequence length="63" mass="7064">MATQRYCIRLLAGNVLPAVVTARGKKRRLSHEVLHHSVPYVSATIYHCLPDVLVDVCQGRHVD</sequence>
<dbReference type="AlphaFoldDB" id="A0A8S4A2C8"/>
<protein>
    <submittedName>
        <fullName evidence="1">Uncharacterized protein</fullName>
    </submittedName>
</protein>